<keyword evidence="1" id="KW-0812">Transmembrane</keyword>
<keyword evidence="1" id="KW-1133">Transmembrane helix</keyword>
<organism evidence="2 3">
    <name type="scientific">Penaeus vannamei</name>
    <name type="common">Whiteleg shrimp</name>
    <name type="synonym">Litopenaeus vannamei</name>
    <dbReference type="NCBI Taxonomy" id="6689"/>
    <lineage>
        <taxon>Eukaryota</taxon>
        <taxon>Metazoa</taxon>
        <taxon>Ecdysozoa</taxon>
        <taxon>Arthropoda</taxon>
        <taxon>Crustacea</taxon>
        <taxon>Multicrustacea</taxon>
        <taxon>Malacostraca</taxon>
        <taxon>Eumalacostraca</taxon>
        <taxon>Eucarida</taxon>
        <taxon>Decapoda</taxon>
        <taxon>Dendrobranchiata</taxon>
        <taxon>Penaeoidea</taxon>
        <taxon>Penaeidae</taxon>
        <taxon>Penaeus</taxon>
    </lineage>
</organism>
<comment type="caution">
    <text evidence="2">The sequence shown here is derived from an EMBL/GenBank/DDBJ whole genome shotgun (WGS) entry which is preliminary data.</text>
</comment>
<dbReference type="AlphaFoldDB" id="A0A3R7MA86"/>
<accession>A0A3R7MA86</accession>
<proteinExistence type="predicted"/>
<gene>
    <name evidence="2" type="ORF">C7M84_004171</name>
</gene>
<reference evidence="2 3" key="2">
    <citation type="submission" date="2019-01" db="EMBL/GenBank/DDBJ databases">
        <title>The decoding of complex shrimp genome reveals the adaptation for benthos swimmer, frequently molting mechanism and breeding impact on genome.</title>
        <authorList>
            <person name="Sun Y."/>
            <person name="Gao Y."/>
            <person name="Yu Y."/>
        </authorList>
    </citation>
    <scope>NUCLEOTIDE SEQUENCE [LARGE SCALE GENOMIC DNA]</scope>
    <source>
        <tissue evidence="2">Muscle</tissue>
    </source>
</reference>
<reference evidence="2 3" key="1">
    <citation type="submission" date="2018-04" db="EMBL/GenBank/DDBJ databases">
        <authorList>
            <person name="Zhang X."/>
            <person name="Yuan J."/>
            <person name="Li F."/>
            <person name="Xiang J."/>
        </authorList>
    </citation>
    <scope>NUCLEOTIDE SEQUENCE [LARGE SCALE GENOMIC DNA]</scope>
    <source>
        <tissue evidence="2">Muscle</tissue>
    </source>
</reference>
<protein>
    <submittedName>
        <fullName evidence="2">Uncharacterized protein</fullName>
    </submittedName>
</protein>
<keyword evidence="3" id="KW-1185">Reference proteome</keyword>
<dbReference type="Proteomes" id="UP000283509">
    <property type="component" value="Unassembled WGS sequence"/>
</dbReference>
<evidence type="ECO:0000313" key="3">
    <source>
        <dbReference type="Proteomes" id="UP000283509"/>
    </source>
</evidence>
<keyword evidence="1" id="KW-0472">Membrane</keyword>
<feature type="transmembrane region" description="Helical" evidence="1">
    <location>
        <begin position="232"/>
        <end position="249"/>
    </location>
</feature>
<sequence>MLLSLSLSVPLNDVRPPLSSLSSSLFRFSLFPSLFRSVNILISSLLPLLLSLSPSLSCCSSLSLRSSALKLSSPLAPLLLCSIVCLLSSLSRLCLPLVTPVYSSSLISPSSGCWFLSLSLSPHQTPPSYQPLCSHVLPPLVFSVHLSLSSHLSSLISWLSAVSLSLLAPSLSIGSLVSPLSSPRCPATGLVRQFVSPTVSFLPPLILSLLAITFFSLILVLSFLVFSLSLSLLLSLALFLSLSPIISLLPFSHLSFLDPLLDLLLSSLFVSLYSGTNPPPLNGPYFSSLPPSRFCISLPLSSSGLLVPCLPSTYGCYSSLSSLSRRRLLILALSPHLSSLLFSSPSFSSLSHYLSLSSQPSPLLPLFCVVLSLPVLIPSTLSHPPRQQSPSLSQSFFVSQIFCSLCSRVCSLLLSLLSSSILLLSSSSLPYWVYSFYLSEARLPHPLPFSLLPLSPTLPRCLSLRSISPVPPAPSLLPPLFLFSLYLS</sequence>
<evidence type="ECO:0000313" key="2">
    <source>
        <dbReference type="EMBL" id="ROT77197.1"/>
    </source>
</evidence>
<name>A0A3R7MA86_PENVA</name>
<dbReference type="EMBL" id="QCYY01001560">
    <property type="protein sequence ID" value="ROT77197.1"/>
    <property type="molecule type" value="Genomic_DNA"/>
</dbReference>
<feature type="transmembrane region" description="Helical" evidence="1">
    <location>
        <begin position="201"/>
        <end position="226"/>
    </location>
</feature>
<evidence type="ECO:0000256" key="1">
    <source>
        <dbReference type="SAM" id="Phobius"/>
    </source>
</evidence>